<gene>
    <name evidence="6" type="ORF">H8D96_10855</name>
</gene>
<dbReference type="EMBL" id="JACNIG010000221">
    <property type="protein sequence ID" value="MBC8432406.1"/>
    <property type="molecule type" value="Genomic_DNA"/>
</dbReference>
<dbReference type="PROSITE" id="PS50893">
    <property type="entry name" value="ABC_TRANSPORTER_2"/>
    <property type="match status" value="2"/>
</dbReference>
<dbReference type="InterPro" id="IPR032781">
    <property type="entry name" value="ABC_tran_Xtn"/>
</dbReference>
<feature type="coiled-coil region" evidence="3">
    <location>
        <begin position="542"/>
        <end position="627"/>
    </location>
</feature>
<feature type="domain" description="ABC transporter" evidence="5">
    <location>
        <begin position="2"/>
        <end position="242"/>
    </location>
</feature>
<evidence type="ECO:0000256" key="2">
    <source>
        <dbReference type="ARBA" id="ARBA00022840"/>
    </source>
</evidence>
<accession>A0A8J6NRQ8</accession>
<keyword evidence="1" id="KW-0547">Nucleotide-binding</keyword>
<evidence type="ECO:0000256" key="1">
    <source>
        <dbReference type="ARBA" id="ARBA00022741"/>
    </source>
</evidence>
<evidence type="ECO:0000256" key="3">
    <source>
        <dbReference type="SAM" id="Coils"/>
    </source>
</evidence>
<keyword evidence="3" id="KW-0175">Coiled coil</keyword>
<comment type="caution">
    <text evidence="6">The sequence shown here is derived from an EMBL/GenBank/DDBJ whole genome shotgun (WGS) entry which is preliminary data.</text>
</comment>
<dbReference type="GO" id="GO:0005524">
    <property type="term" value="F:ATP binding"/>
    <property type="evidence" value="ECO:0007669"/>
    <property type="project" value="UniProtKB-KW"/>
</dbReference>
<dbReference type="InterPro" id="IPR051309">
    <property type="entry name" value="ABCF_ATPase"/>
</dbReference>
<dbReference type="PROSITE" id="PS00211">
    <property type="entry name" value="ABC_TRANSPORTER_1"/>
    <property type="match status" value="1"/>
</dbReference>
<dbReference type="Proteomes" id="UP000605201">
    <property type="component" value="Unassembled WGS sequence"/>
</dbReference>
<dbReference type="InterPro" id="IPR003439">
    <property type="entry name" value="ABC_transporter-like_ATP-bd"/>
</dbReference>
<dbReference type="InterPro" id="IPR027417">
    <property type="entry name" value="P-loop_NTPase"/>
</dbReference>
<dbReference type="SMART" id="SM00382">
    <property type="entry name" value="AAA"/>
    <property type="match status" value="2"/>
</dbReference>
<proteinExistence type="predicted"/>
<dbReference type="PANTHER" id="PTHR42855:SF2">
    <property type="entry name" value="DRUG RESISTANCE ABC TRANSPORTER,ATP-BINDING PROTEIN"/>
    <property type="match status" value="1"/>
</dbReference>
<evidence type="ECO:0000313" key="6">
    <source>
        <dbReference type="EMBL" id="MBC8432406.1"/>
    </source>
</evidence>
<feature type="domain" description="ABC transporter" evidence="5">
    <location>
        <begin position="283"/>
        <end position="498"/>
    </location>
</feature>
<sequence>MIRVEDLKKSFGSQVLFDGANFKLNSKERIGLVGRNGHGKTTLFRLIAGQESPDTGTIAVPRHYRIGYVHQEPVFTKETVLKEGMTGLRREERDHHWKVEKVLAGLGFSKQDLPRHPQEFSGGFQVRLNLAKVLVSDPDLLLLDEPTNYLDITSIRWVARFLINWPRELMLITHDRGLMDMIVTHTLGIYHCKVRKIRGNTKKFYAQISQEEEVYEKTRIKDERRRKEVEQFITRFRAKARLANLVQSRIKTLAKAGKKEKLEKLKTLDFSFRSSPFHGKQVMHVRNLSFAYDPQKPLINNFNITVGRRDRICVVGKNGKGKTTLLKLLSGVLRAQKGEIAYHDTITKGVFEQTNLKALVDERTIEEEILLSHPDVDRRLARNICGAMLFEGGAALKKIGVLSGGEKSRVMLGKLLVVPVNLLLLDEPTNHLDMESSDAFLAAIDNFEGTVIMVTHNEMFLHTLAERLIVFQKGETYVFEGGYQRFLEKEGWEDEAEKTESSSRDADGKGARTKLTKKEIRRRRSELVTERAKILKPLEKSILQTENAIEKHEKTLDELNATIQAASQARDGAKIAPLSQSIHRCRSEIDRLFDELEEQTNVLDKQKAVFENKMEQFESEMEQFESE</sequence>
<evidence type="ECO:0000313" key="7">
    <source>
        <dbReference type="Proteomes" id="UP000605201"/>
    </source>
</evidence>
<evidence type="ECO:0000256" key="4">
    <source>
        <dbReference type="SAM" id="MobiDB-lite"/>
    </source>
</evidence>
<dbReference type="InterPro" id="IPR003593">
    <property type="entry name" value="AAA+_ATPase"/>
</dbReference>
<dbReference type="PANTHER" id="PTHR42855">
    <property type="entry name" value="ABC TRANSPORTER ATP-BINDING SUBUNIT"/>
    <property type="match status" value="1"/>
</dbReference>
<feature type="region of interest" description="Disordered" evidence="4">
    <location>
        <begin position="494"/>
        <end position="513"/>
    </location>
</feature>
<keyword evidence="2 6" id="KW-0067">ATP-binding</keyword>
<dbReference type="AlphaFoldDB" id="A0A8J6NRQ8"/>
<dbReference type="Gene3D" id="3.40.50.300">
    <property type="entry name" value="P-loop containing nucleotide triphosphate hydrolases"/>
    <property type="match status" value="2"/>
</dbReference>
<dbReference type="GO" id="GO:0016887">
    <property type="term" value="F:ATP hydrolysis activity"/>
    <property type="evidence" value="ECO:0007669"/>
    <property type="project" value="InterPro"/>
</dbReference>
<dbReference type="InterPro" id="IPR017871">
    <property type="entry name" value="ABC_transporter-like_CS"/>
</dbReference>
<name>A0A8J6NRQ8_9BACT</name>
<dbReference type="CDD" id="cd03221">
    <property type="entry name" value="ABCF_EF-3"/>
    <property type="match status" value="2"/>
</dbReference>
<feature type="compositionally biased region" description="Basic and acidic residues" evidence="4">
    <location>
        <begin position="498"/>
        <end position="510"/>
    </location>
</feature>
<evidence type="ECO:0000259" key="5">
    <source>
        <dbReference type="PROSITE" id="PS50893"/>
    </source>
</evidence>
<reference evidence="6 7" key="1">
    <citation type="submission" date="2020-08" db="EMBL/GenBank/DDBJ databases">
        <title>Bridging the membrane lipid divide: bacteria of the FCB group superphylum have the potential to synthesize archaeal ether lipids.</title>
        <authorList>
            <person name="Villanueva L."/>
            <person name="Von Meijenfeldt F.A.B."/>
            <person name="Westbye A.B."/>
            <person name="Yadav S."/>
            <person name="Hopmans E.C."/>
            <person name="Dutilh B.E."/>
            <person name="Sinninghe Damste J.S."/>
        </authorList>
    </citation>
    <scope>NUCLEOTIDE SEQUENCE [LARGE SCALE GENOMIC DNA]</scope>
    <source>
        <strain evidence="6">NIOZ-UU17</strain>
    </source>
</reference>
<protein>
    <submittedName>
        <fullName evidence="6">ATP-binding cassette domain-containing protein</fullName>
    </submittedName>
</protein>
<organism evidence="6 7">
    <name type="scientific">Candidatus Desulfatibia vada</name>
    <dbReference type="NCBI Taxonomy" id="2841696"/>
    <lineage>
        <taxon>Bacteria</taxon>
        <taxon>Pseudomonadati</taxon>
        <taxon>Thermodesulfobacteriota</taxon>
        <taxon>Desulfobacteria</taxon>
        <taxon>Desulfobacterales</taxon>
        <taxon>Desulfobacterales incertae sedis</taxon>
        <taxon>Candidatus Desulfatibia</taxon>
    </lineage>
</organism>
<dbReference type="SUPFAM" id="SSF52540">
    <property type="entry name" value="P-loop containing nucleoside triphosphate hydrolases"/>
    <property type="match status" value="2"/>
</dbReference>
<dbReference type="Pfam" id="PF00005">
    <property type="entry name" value="ABC_tran"/>
    <property type="match status" value="2"/>
</dbReference>
<dbReference type="Pfam" id="PF12848">
    <property type="entry name" value="ABC_tran_Xtn"/>
    <property type="match status" value="1"/>
</dbReference>